<dbReference type="Proteomes" id="UP000825935">
    <property type="component" value="Chromosome 20"/>
</dbReference>
<feature type="compositionally biased region" description="Basic and acidic residues" evidence="1">
    <location>
        <begin position="467"/>
        <end position="488"/>
    </location>
</feature>
<dbReference type="InterPro" id="IPR006880">
    <property type="entry name" value="INO80B_C"/>
</dbReference>
<name>A0A8T2SFK4_CERRI</name>
<dbReference type="CDD" id="cd23021">
    <property type="entry name" value="zf-HIT_IN80B"/>
    <property type="match status" value="1"/>
</dbReference>
<evidence type="ECO:0000256" key="1">
    <source>
        <dbReference type="SAM" id="MobiDB-lite"/>
    </source>
</evidence>
<feature type="compositionally biased region" description="Basic residues" evidence="1">
    <location>
        <begin position="9"/>
        <end position="22"/>
    </location>
</feature>
<feature type="domain" description="INO80 complex subunit B-like conserved region" evidence="2">
    <location>
        <begin position="431"/>
        <end position="516"/>
    </location>
</feature>
<accession>A0A8T2SFK4</accession>
<sequence>MEAVSPPSLRRRRTSTSRKPRTKLHLCFEVEKANGLQTSHQVRLQTADQHNARKTWTPSGKAILSQHISIPKNDYRREHMVNDSNHVHRTNKGPSKADAIAGSETSETSRKGDGRRVVYIEQDDCLDATMEAFNENSDGSANGSSFDKELFSVSSSIHSNDLTRQSSDNKTSYKPSLPKHIQSYKRRIAPKKAGKDKDSTQKDSSGSAGGLDRNFTRVLQHPSDSRRDQYNVFAEEIVSRRAFKEHFGEESLGEDTACCLNDQSTSESEQHTLVNSGSENGGLLNETGRGELQVHMVRKSSRVPKKRILDGNEEAPLKRQRKKLETQLPEEEFSDPAVLGEPANEHCEKEASELVHDNQCLNRFCEKERLKSNKITGHFQDEKKTLPLTARQRALKISKEGGDPEANCTSFSDASQPVSSKRQKEYLTDAEQAIKKEEAARRRKQQIEKNAKEIQAVAIQKILGQESSRKKREEKQQKQRQEIEKEKQAAAMAPAVNSIRWVMGPSGNMVSFSRDVELPKIFSGPCSYPREREKCAGPSCNNVYRYRDSKTRLPLCSLQCYKAVQGLPSTGPAF</sequence>
<feature type="region of interest" description="Disordered" evidence="1">
    <location>
        <begin position="1"/>
        <end position="22"/>
    </location>
</feature>
<organism evidence="3 4">
    <name type="scientific">Ceratopteris richardii</name>
    <name type="common">Triangle waterfern</name>
    <dbReference type="NCBI Taxonomy" id="49495"/>
    <lineage>
        <taxon>Eukaryota</taxon>
        <taxon>Viridiplantae</taxon>
        <taxon>Streptophyta</taxon>
        <taxon>Embryophyta</taxon>
        <taxon>Tracheophyta</taxon>
        <taxon>Polypodiopsida</taxon>
        <taxon>Polypodiidae</taxon>
        <taxon>Polypodiales</taxon>
        <taxon>Pteridineae</taxon>
        <taxon>Pteridaceae</taxon>
        <taxon>Parkerioideae</taxon>
        <taxon>Ceratopteris</taxon>
    </lineage>
</organism>
<protein>
    <recommendedName>
        <fullName evidence="2">INO80 complex subunit B-like conserved region domain-containing protein</fullName>
    </recommendedName>
</protein>
<feature type="compositionally biased region" description="Polar residues" evidence="1">
    <location>
        <begin position="159"/>
        <end position="174"/>
    </location>
</feature>
<dbReference type="EMBL" id="CM035425">
    <property type="protein sequence ID" value="KAH7331157.1"/>
    <property type="molecule type" value="Genomic_DNA"/>
</dbReference>
<dbReference type="SMART" id="SM01406">
    <property type="entry name" value="PAPA-1"/>
    <property type="match status" value="1"/>
</dbReference>
<reference evidence="3" key="1">
    <citation type="submission" date="2021-08" db="EMBL/GenBank/DDBJ databases">
        <title>WGS assembly of Ceratopteris richardii.</title>
        <authorList>
            <person name="Marchant D.B."/>
            <person name="Chen G."/>
            <person name="Jenkins J."/>
            <person name="Shu S."/>
            <person name="Leebens-Mack J."/>
            <person name="Grimwood J."/>
            <person name="Schmutz J."/>
            <person name="Soltis P."/>
            <person name="Soltis D."/>
            <person name="Chen Z.-H."/>
        </authorList>
    </citation>
    <scope>NUCLEOTIDE SEQUENCE</scope>
    <source>
        <strain evidence="3">Whitten #5841</strain>
        <tissue evidence="3">Leaf</tissue>
    </source>
</reference>
<dbReference type="InterPro" id="IPR029523">
    <property type="entry name" value="INO80B/Ies2"/>
</dbReference>
<dbReference type="GO" id="GO:0006338">
    <property type="term" value="P:chromatin remodeling"/>
    <property type="evidence" value="ECO:0007669"/>
    <property type="project" value="InterPro"/>
</dbReference>
<feature type="region of interest" description="Disordered" evidence="1">
    <location>
        <begin position="262"/>
        <end position="338"/>
    </location>
</feature>
<dbReference type="GO" id="GO:0031011">
    <property type="term" value="C:Ino80 complex"/>
    <property type="evidence" value="ECO:0007669"/>
    <property type="project" value="InterPro"/>
</dbReference>
<dbReference type="InterPro" id="IPR007529">
    <property type="entry name" value="Znf_HIT"/>
</dbReference>
<feature type="compositionally biased region" description="Polar residues" evidence="1">
    <location>
        <begin position="262"/>
        <end position="278"/>
    </location>
</feature>
<keyword evidence="4" id="KW-1185">Reference proteome</keyword>
<feature type="region of interest" description="Disordered" evidence="1">
    <location>
        <begin position="159"/>
        <end position="224"/>
    </location>
</feature>
<gene>
    <name evidence="3" type="ORF">KP509_20G017600</name>
</gene>
<feature type="compositionally biased region" description="Basic residues" evidence="1">
    <location>
        <begin position="296"/>
        <end position="306"/>
    </location>
</feature>
<dbReference type="Pfam" id="PF04795">
    <property type="entry name" value="PAPA-1"/>
    <property type="match status" value="1"/>
</dbReference>
<dbReference type="Pfam" id="PF04438">
    <property type="entry name" value="zf-HIT"/>
    <property type="match status" value="1"/>
</dbReference>
<proteinExistence type="predicted"/>
<dbReference type="OrthoDB" id="2021186at2759"/>
<feature type="region of interest" description="Disordered" evidence="1">
    <location>
        <begin position="465"/>
        <end position="488"/>
    </location>
</feature>
<evidence type="ECO:0000259" key="2">
    <source>
        <dbReference type="SMART" id="SM01406"/>
    </source>
</evidence>
<dbReference type="PANTHER" id="PTHR21561:SF12">
    <property type="entry name" value="INO80 COMPLEX SUBUNIT B"/>
    <property type="match status" value="1"/>
</dbReference>
<evidence type="ECO:0000313" key="4">
    <source>
        <dbReference type="Proteomes" id="UP000825935"/>
    </source>
</evidence>
<feature type="compositionally biased region" description="Polar residues" evidence="1">
    <location>
        <begin position="407"/>
        <end position="420"/>
    </location>
</feature>
<feature type="region of interest" description="Disordered" evidence="1">
    <location>
        <begin position="85"/>
        <end position="115"/>
    </location>
</feature>
<feature type="region of interest" description="Disordered" evidence="1">
    <location>
        <begin position="398"/>
        <end position="424"/>
    </location>
</feature>
<comment type="caution">
    <text evidence="3">The sequence shown here is derived from an EMBL/GenBank/DDBJ whole genome shotgun (WGS) entry which is preliminary data.</text>
</comment>
<feature type="compositionally biased region" description="Basic residues" evidence="1">
    <location>
        <begin position="182"/>
        <end position="192"/>
    </location>
</feature>
<dbReference type="PANTHER" id="PTHR21561">
    <property type="entry name" value="INO80 COMPLEX SUBUNIT B"/>
    <property type="match status" value="1"/>
</dbReference>
<evidence type="ECO:0000313" key="3">
    <source>
        <dbReference type="EMBL" id="KAH7331157.1"/>
    </source>
</evidence>
<dbReference type="AlphaFoldDB" id="A0A8T2SFK4"/>